<gene>
    <name evidence="2" type="ORF">MNOR_LOCUS24717</name>
</gene>
<comment type="caution">
    <text evidence="2">The sequence shown here is derived from an EMBL/GenBank/DDBJ whole genome shotgun (WGS) entry which is preliminary data.</text>
</comment>
<dbReference type="Proteomes" id="UP001497623">
    <property type="component" value="Unassembled WGS sequence"/>
</dbReference>
<dbReference type="EMBL" id="CAXKWB010022906">
    <property type="protein sequence ID" value="CAL4124714.1"/>
    <property type="molecule type" value="Genomic_DNA"/>
</dbReference>
<reference evidence="2 3" key="1">
    <citation type="submission" date="2024-05" db="EMBL/GenBank/DDBJ databases">
        <authorList>
            <person name="Wallberg A."/>
        </authorList>
    </citation>
    <scope>NUCLEOTIDE SEQUENCE [LARGE SCALE GENOMIC DNA]</scope>
</reference>
<keyword evidence="1" id="KW-0732">Signal</keyword>
<evidence type="ECO:0000313" key="3">
    <source>
        <dbReference type="Proteomes" id="UP001497623"/>
    </source>
</evidence>
<organism evidence="2 3">
    <name type="scientific">Meganyctiphanes norvegica</name>
    <name type="common">Northern krill</name>
    <name type="synonym">Thysanopoda norvegica</name>
    <dbReference type="NCBI Taxonomy" id="48144"/>
    <lineage>
        <taxon>Eukaryota</taxon>
        <taxon>Metazoa</taxon>
        <taxon>Ecdysozoa</taxon>
        <taxon>Arthropoda</taxon>
        <taxon>Crustacea</taxon>
        <taxon>Multicrustacea</taxon>
        <taxon>Malacostraca</taxon>
        <taxon>Eumalacostraca</taxon>
        <taxon>Eucarida</taxon>
        <taxon>Euphausiacea</taxon>
        <taxon>Euphausiidae</taxon>
        <taxon>Meganyctiphanes</taxon>
    </lineage>
</organism>
<dbReference type="AlphaFoldDB" id="A0AAV2RHD5"/>
<feature type="chain" id="PRO_5043438763" evidence="1">
    <location>
        <begin position="17"/>
        <end position="112"/>
    </location>
</feature>
<keyword evidence="3" id="KW-1185">Reference proteome</keyword>
<name>A0AAV2RHD5_MEGNR</name>
<feature type="signal peptide" evidence="1">
    <location>
        <begin position="1"/>
        <end position="16"/>
    </location>
</feature>
<sequence length="112" mass="12993">MRHLLILAACFTAGAAIWCYDCQSYWPHWSNFDPECELSDYDGKQALCYGCDTCWTRLMANGSVYRGVWAEPRNDGVCDSNDDYVQCFCTSERCNTQLCDQCQFDLEDRFYV</sequence>
<evidence type="ECO:0000256" key="1">
    <source>
        <dbReference type="SAM" id="SignalP"/>
    </source>
</evidence>
<evidence type="ECO:0000313" key="2">
    <source>
        <dbReference type="EMBL" id="CAL4124714.1"/>
    </source>
</evidence>
<protein>
    <submittedName>
        <fullName evidence="2">Uncharacterized protein</fullName>
    </submittedName>
</protein>
<accession>A0AAV2RHD5</accession>
<proteinExistence type="predicted"/>